<dbReference type="AlphaFoldDB" id="A0A1H8XST3"/>
<reference evidence="3 4" key="1">
    <citation type="submission" date="2016-10" db="EMBL/GenBank/DDBJ databases">
        <authorList>
            <person name="de Groot N.N."/>
        </authorList>
    </citation>
    <scope>NUCLEOTIDE SEQUENCE [LARGE SCALE GENOMIC DNA]</scope>
    <source>
        <strain evidence="3 4">DSM 13305</strain>
    </source>
</reference>
<dbReference type="SUPFAM" id="SSF48452">
    <property type="entry name" value="TPR-like"/>
    <property type="match status" value="1"/>
</dbReference>
<dbReference type="Pfam" id="PF14559">
    <property type="entry name" value="TPR_19"/>
    <property type="match status" value="1"/>
</dbReference>
<name>A0A1H8XST3_9FIRM</name>
<dbReference type="Gene3D" id="1.25.40.10">
    <property type="entry name" value="Tetratricopeptide repeat domain"/>
    <property type="match status" value="1"/>
</dbReference>
<keyword evidence="2" id="KW-1133">Transmembrane helix</keyword>
<evidence type="ECO:0000256" key="1">
    <source>
        <dbReference type="PROSITE-ProRule" id="PRU00339"/>
    </source>
</evidence>
<evidence type="ECO:0000313" key="3">
    <source>
        <dbReference type="EMBL" id="SEP42899.1"/>
    </source>
</evidence>
<keyword evidence="2" id="KW-0472">Membrane</keyword>
<proteinExistence type="predicted"/>
<dbReference type="RefSeq" id="WP_091750905.1">
    <property type="nucleotide sequence ID" value="NZ_FODY01000029.1"/>
</dbReference>
<dbReference type="EMBL" id="FODY01000029">
    <property type="protein sequence ID" value="SEP42899.1"/>
    <property type="molecule type" value="Genomic_DNA"/>
</dbReference>
<keyword evidence="2" id="KW-0812">Transmembrane</keyword>
<dbReference type="InterPro" id="IPR011990">
    <property type="entry name" value="TPR-like_helical_dom_sf"/>
</dbReference>
<dbReference type="InterPro" id="IPR019734">
    <property type="entry name" value="TPR_rpt"/>
</dbReference>
<sequence>MSDSSISQERLALIAEAALRQLESGRDLDSVVMKLEAKGLSPGEAQDLGEKVYKEYIEKQEAALNNQNCSSCKQNTPEEGYAASLCPGCRSKLVARPFPMWIKLATGVVSVILLFACFGIQEAFTSRLAFERGLKYEASGNYATAISQYQKALQYYPDSTKILVRQTVAYFKNNDVMAAAATVKKIQGRKVDKETANEINGIIDKMTKLKDSK</sequence>
<gene>
    <name evidence="3" type="ORF">SAMN04490178_1293</name>
</gene>
<organism evidence="3 4">
    <name type="scientific">Propionispora vibrioides</name>
    <dbReference type="NCBI Taxonomy" id="112903"/>
    <lineage>
        <taxon>Bacteria</taxon>
        <taxon>Bacillati</taxon>
        <taxon>Bacillota</taxon>
        <taxon>Negativicutes</taxon>
        <taxon>Selenomonadales</taxon>
        <taxon>Sporomusaceae</taxon>
        <taxon>Propionispora</taxon>
    </lineage>
</organism>
<dbReference type="PROSITE" id="PS50005">
    <property type="entry name" value="TPR"/>
    <property type="match status" value="1"/>
</dbReference>
<feature type="transmembrane region" description="Helical" evidence="2">
    <location>
        <begin position="100"/>
        <end position="121"/>
    </location>
</feature>
<protein>
    <submittedName>
        <fullName evidence="3">Tetratricopeptide repeat-containing protein</fullName>
    </submittedName>
</protein>
<keyword evidence="1" id="KW-0802">TPR repeat</keyword>
<feature type="repeat" description="TPR" evidence="1">
    <location>
        <begin position="126"/>
        <end position="159"/>
    </location>
</feature>
<evidence type="ECO:0000313" key="4">
    <source>
        <dbReference type="Proteomes" id="UP000198847"/>
    </source>
</evidence>
<evidence type="ECO:0000256" key="2">
    <source>
        <dbReference type="SAM" id="Phobius"/>
    </source>
</evidence>
<dbReference type="Proteomes" id="UP000198847">
    <property type="component" value="Unassembled WGS sequence"/>
</dbReference>
<dbReference type="OrthoDB" id="9791784at2"/>
<dbReference type="STRING" id="112903.SAMN04490178_1293"/>
<accession>A0A1H8XST3</accession>
<keyword evidence="4" id="KW-1185">Reference proteome</keyword>